<comment type="caution">
    <text evidence="2">The sequence shown here is derived from an EMBL/GenBank/DDBJ whole genome shotgun (WGS) entry which is preliminary data.</text>
</comment>
<accession>A0AAX2R612</accession>
<feature type="domain" description="YopX protein" evidence="1">
    <location>
        <begin position="35"/>
        <end position="140"/>
    </location>
</feature>
<dbReference type="Gene3D" id="2.30.30.290">
    <property type="entry name" value="YopX-like domains"/>
    <property type="match status" value="1"/>
</dbReference>
<dbReference type="Proteomes" id="UP000294834">
    <property type="component" value="Unassembled WGS sequence"/>
</dbReference>
<dbReference type="InterPro" id="IPR010024">
    <property type="entry name" value="CHP16711"/>
</dbReference>
<dbReference type="Pfam" id="PF09643">
    <property type="entry name" value="YopX"/>
    <property type="match status" value="1"/>
</dbReference>
<dbReference type="InterPro" id="IPR019096">
    <property type="entry name" value="YopX_protein"/>
</dbReference>
<protein>
    <recommendedName>
        <fullName evidence="1">YopX protein domain-containing protein</fullName>
    </recommendedName>
</protein>
<organism evidence="2 3">
    <name type="scientific">Phocaeicola dorei</name>
    <dbReference type="NCBI Taxonomy" id="357276"/>
    <lineage>
        <taxon>Bacteria</taxon>
        <taxon>Pseudomonadati</taxon>
        <taxon>Bacteroidota</taxon>
        <taxon>Bacteroidia</taxon>
        <taxon>Bacteroidales</taxon>
        <taxon>Bacteroidaceae</taxon>
        <taxon>Phocaeicola</taxon>
    </lineage>
</organism>
<evidence type="ECO:0000313" key="2">
    <source>
        <dbReference type="EMBL" id="TDB08525.1"/>
    </source>
</evidence>
<proteinExistence type="predicted"/>
<dbReference type="NCBIfam" id="TIGR01671">
    <property type="entry name" value="phage_TIGR01671"/>
    <property type="match status" value="1"/>
</dbReference>
<gene>
    <name evidence="2" type="ORF">E1J06_14665</name>
</gene>
<evidence type="ECO:0000313" key="3">
    <source>
        <dbReference type="Proteomes" id="UP000294834"/>
    </source>
</evidence>
<dbReference type="SUPFAM" id="SSF159006">
    <property type="entry name" value="YopX-like"/>
    <property type="match status" value="1"/>
</dbReference>
<dbReference type="EMBL" id="SLTX01000001">
    <property type="protein sequence ID" value="TDB08525.1"/>
    <property type="molecule type" value="Genomic_DNA"/>
</dbReference>
<dbReference type="AlphaFoldDB" id="A0AAX2R612"/>
<sequence>MRRNIKFRGKHVESGKWIIGWLFQDDDDHFPMIHQGGTLDDWEQVKEDSVGQFTGLLDKNGEEIYEGDIVERIVTDGYDYGFIGEVSFDNGVFGIKHKTYKGYIVSDFVYSSDWNDGHEHGAVLYEYEIKGNIYDNPELLANHQ</sequence>
<reference evidence="2 3" key="1">
    <citation type="journal article" date="2019" name="Nat. Microbiol.">
        <title>Genomic variation and strain-specific functional adaptation in the human gut microbiome during early life.</title>
        <authorList>
            <person name="Vatanen T."/>
            <person name="Plichta D.R."/>
            <person name="Somani J."/>
            <person name="Munch P.C."/>
            <person name="Arthur T.D."/>
            <person name="Hall A.B."/>
            <person name="Rudolf S."/>
            <person name="Oakeley E.J."/>
            <person name="Ke X."/>
            <person name="Young R.A."/>
            <person name="Haiser H.J."/>
            <person name="Kolde R."/>
            <person name="Yassour M."/>
            <person name="Luopajarvi K."/>
            <person name="Siljander H."/>
            <person name="Virtanen S.M."/>
            <person name="Ilonen J."/>
            <person name="Uibo R."/>
            <person name="Tillmann V."/>
            <person name="Mokurov S."/>
            <person name="Dorshakova N."/>
            <person name="Porter J.A."/>
            <person name="McHardy A.C."/>
            <person name="Lahdesmaki H."/>
            <person name="Vlamakis H."/>
            <person name="Huttenhower C."/>
            <person name="Knip M."/>
            <person name="Xavier R.J."/>
        </authorList>
    </citation>
    <scope>NUCLEOTIDE SEQUENCE [LARGE SCALE GENOMIC DNA]</scope>
    <source>
        <strain evidence="2 3">RJX1052</strain>
    </source>
</reference>
<name>A0AAX2R612_9BACT</name>
<evidence type="ECO:0000259" key="1">
    <source>
        <dbReference type="Pfam" id="PF09643"/>
    </source>
</evidence>
<dbReference type="InterPro" id="IPR023385">
    <property type="entry name" value="YopX-like_C"/>
</dbReference>
<dbReference type="RefSeq" id="WP_134770230.1">
    <property type="nucleotide sequence ID" value="NZ_JAFBJF010000017.1"/>
</dbReference>